<dbReference type="AlphaFoldDB" id="A0A176ZCP8"/>
<dbReference type="SUPFAM" id="SSF50974">
    <property type="entry name" value="Nitrous oxide reductase, N-terminal domain"/>
    <property type="match status" value="1"/>
</dbReference>
<feature type="chain" id="PRO_5008055723" description="YncE family protein" evidence="1">
    <location>
        <begin position="23"/>
        <end position="484"/>
    </location>
</feature>
<organism evidence="2 3">
    <name type="scientific">Bradyrhizobium neotropicale</name>
    <dbReference type="NCBI Taxonomy" id="1497615"/>
    <lineage>
        <taxon>Bacteria</taxon>
        <taxon>Pseudomonadati</taxon>
        <taxon>Pseudomonadota</taxon>
        <taxon>Alphaproteobacteria</taxon>
        <taxon>Hyphomicrobiales</taxon>
        <taxon>Nitrobacteraceae</taxon>
        <taxon>Bradyrhizobium</taxon>
    </lineage>
</organism>
<dbReference type="InterPro" id="IPR011964">
    <property type="entry name" value="YVTN_b-propeller_repeat"/>
</dbReference>
<evidence type="ECO:0008006" key="4">
    <source>
        <dbReference type="Google" id="ProtNLM"/>
    </source>
</evidence>
<dbReference type="PANTHER" id="PTHR47197:SF3">
    <property type="entry name" value="DIHYDRO-HEME D1 DEHYDROGENASE"/>
    <property type="match status" value="1"/>
</dbReference>
<protein>
    <recommendedName>
        <fullName evidence="4">YncE family protein</fullName>
    </recommendedName>
</protein>
<dbReference type="EMBL" id="LSEF01000037">
    <property type="protein sequence ID" value="OAF18187.1"/>
    <property type="molecule type" value="Genomic_DNA"/>
</dbReference>
<evidence type="ECO:0000313" key="2">
    <source>
        <dbReference type="EMBL" id="OAF18187.1"/>
    </source>
</evidence>
<dbReference type="GeneID" id="32587498"/>
<accession>A0A176ZCP8</accession>
<sequence>MKTWKTFFLAATMLATSGTAWAGQAPGALESPDVPISHHDRVYAAEQFSNTVSVTDPVDNRLLGVIRLGDPQPGNFSPLYKGQVLVHGMGYSPDHRTLAVVSIGSNSVTFIDTATNAVKHVTYIGRSPHEAFFTPAGKEVWVTVRGENYISVLDSESFEEKTRITTPNGPGMQIFSPDGKYGYICSSFNPETDVVSVAEHKIVATVKQESPFCPNIAATPEGDQVWFTLKDIGKTQVFNARPPFDLIKTIDTGPITNHVNFAHTAKGTFAYVTVGGLNEVKVFRTDDFSQVATIPVGNLPHGVWPSGDGTRVYVGLENADALAAIDTATNKVIANVPIGQAPQAIAYVPNAAPNPDDRQNLQTLGIAGQVAHLTLAPKARAKGGKAPTSVSLFDQGLIQILQASVTGLEPKQKYVLALARHEDGSGPLQPLAAFMTNPAGSAIVNAVGPIRQIVDQTSKTDKRYLVIASGESAKPGEPVQVEAR</sequence>
<dbReference type="Proteomes" id="UP000077173">
    <property type="component" value="Unassembled WGS sequence"/>
</dbReference>
<gene>
    <name evidence="2" type="ORF">AXW67_06725</name>
</gene>
<reference evidence="2 3" key="1">
    <citation type="submission" date="2016-02" db="EMBL/GenBank/DDBJ databases">
        <title>Draft genome sequence of the strain BR 10247T Bradyrhizobium neotropicale isolated from nodules of Centrolobium paraense.</title>
        <authorList>
            <person name="Simoes-Araujo J.L."/>
            <person name="Barauna A.C."/>
            <person name="Silva K."/>
            <person name="Zilli J.E."/>
        </authorList>
    </citation>
    <scope>NUCLEOTIDE SEQUENCE [LARGE SCALE GENOMIC DNA]</scope>
    <source>
        <strain evidence="2 3">BR 10247</strain>
    </source>
</reference>
<dbReference type="RefSeq" id="WP_063678037.1">
    <property type="nucleotide sequence ID" value="NZ_LSEF01000037.1"/>
</dbReference>
<name>A0A176ZCP8_9BRAD</name>
<keyword evidence="3" id="KW-1185">Reference proteome</keyword>
<dbReference type="InterPro" id="IPR011045">
    <property type="entry name" value="N2O_reductase_N"/>
</dbReference>
<evidence type="ECO:0000256" key="1">
    <source>
        <dbReference type="SAM" id="SignalP"/>
    </source>
</evidence>
<dbReference type="Gene3D" id="2.130.10.10">
    <property type="entry name" value="YVTN repeat-like/Quinoprotein amine dehydrogenase"/>
    <property type="match status" value="2"/>
</dbReference>
<proteinExistence type="predicted"/>
<dbReference type="InterPro" id="IPR051200">
    <property type="entry name" value="Host-pathogen_enzymatic-act"/>
</dbReference>
<comment type="caution">
    <text evidence="2">The sequence shown here is derived from an EMBL/GenBank/DDBJ whole genome shotgun (WGS) entry which is preliminary data.</text>
</comment>
<keyword evidence="1" id="KW-0732">Signal</keyword>
<dbReference type="InterPro" id="IPR015943">
    <property type="entry name" value="WD40/YVTN_repeat-like_dom_sf"/>
</dbReference>
<dbReference type="NCBIfam" id="TIGR02276">
    <property type="entry name" value="beta_rpt_yvtn"/>
    <property type="match status" value="1"/>
</dbReference>
<dbReference type="PANTHER" id="PTHR47197">
    <property type="entry name" value="PROTEIN NIRF"/>
    <property type="match status" value="1"/>
</dbReference>
<evidence type="ECO:0000313" key="3">
    <source>
        <dbReference type="Proteomes" id="UP000077173"/>
    </source>
</evidence>
<feature type="signal peptide" evidence="1">
    <location>
        <begin position="1"/>
        <end position="22"/>
    </location>
</feature>